<dbReference type="AlphaFoldDB" id="A0A8H7XNP1"/>
<sequence length="351" mass="39849">MFHGNSQGSPQLRKLCLSVFDVEVGPEEEFSIATASTGAKACPSDIQISNIHFRWLSLDWKNLDRVTFYRNTIYLDDCVVLLREAPALRNLVLVDVSDPEDTEDWREDAWPQYPIIHHGLERFRFQGYKGHELGRFFNSFAFPGLKNLELYNITDPSLTTYLISLFKRSPMPHFTNLKVLPPANDDYTTLVELLKAVPFLEHFDIPNSLSIENVMKILEVLAHSAVIVDNDDDEIEPFDSFLPNLQSISYSESMFGESILDHPLFWLIISHINGPPEEIIHWTPNATGRRPLKHISISCFRSSLTEDSAICTDVFIVKHLIDLIAAGVRFEIEDGTVDVIKASMSFHGLAS</sequence>
<dbReference type="EMBL" id="JAFIQS010000015">
    <property type="protein sequence ID" value="KAG5163276.1"/>
    <property type="molecule type" value="Genomic_DNA"/>
</dbReference>
<dbReference type="OrthoDB" id="2269034at2759"/>
<protein>
    <submittedName>
        <fullName evidence="1">Uncharacterized protein</fullName>
    </submittedName>
</protein>
<proteinExistence type="predicted"/>
<reference evidence="1" key="1">
    <citation type="submission" date="2021-02" db="EMBL/GenBank/DDBJ databases">
        <title>Psilocybe cubensis genome.</title>
        <authorList>
            <person name="Mckernan K.J."/>
            <person name="Crawford S."/>
            <person name="Trippe A."/>
            <person name="Kane L.T."/>
            <person name="Mclaughlin S."/>
        </authorList>
    </citation>
    <scope>NUCLEOTIDE SEQUENCE [LARGE SCALE GENOMIC DNA]</scope>
    <source>
        <strain evidence="1">MGC-MH-2018</strain>
    </source>
</reference>
<organism evidence="1">
    <name type="scientific">Psilocybe cubensis</name>
    <name type="common">Psychedelic mushroom</name>
    <name type="synonym">Stropharia cubensis</name>
    <dbReference type="NCBI Taxonomy" id="181762"/>
    <lineage>
        <taxon>Eukaryota</taxon>
        <taxon>Fungi</taxon>
        <taxon>Dikarya</taxon>
        <taxon>Basidiomycota</taxon>
        <taxon>Agaricomycotina</taxon>
        <taxon>Agaricomycetes</taxon>
        <taxon>Agaricomycetidae</taxon>
        <taxon>Agaricales</taxon>
        <taxon>Agaricineae</taxon>
        <taxon>Strophariaceae</taxon>
        <taxon>Psilocybe</taxon>
    </lineage>
</organism>
<comment type="caution">
    <text evidence="1">The sequence shown here is derived from an EMBL/GenBank/DDBJ whole genome shotgun (WGS) entry which is preliminary data.</text>
</comment>
<dbReference type="SUPFAM" id="SSF52047">
    <property type="entry name" value="RNI-like"/>
    <property type="match status" value="1"/>
</dbReference>
<gene>
    <name evidence="1" type="ORF">JR316_011620</name>
</gene>
<evidence type="ECO:0000313" key="1">
    <source>
        <dbReference type="EMBL" id="KAG5163276.1"/>
    </source>
</evidence>
<dbReference type="InterPro" id="IPR032675">
    <property type="entry name" value="LRR_dom_sf"/>
</dbReference>
<accession>A0A8H7XNP1</accession>
<dbReference type="Gene3D" id="3.80.10.10">
    <property type="entry name" value="Ribonuclease Inhibitor"/>
    <property type="match status" value="1"/>
</dbReference>
<name>A0A8H7XNP1_PSICU</name>